<dbReference type="OrthoDB" id="9798430at2"/>
<evidence type="ECO:0000313" key="3">
    <source>
        <dbReference type="Proteomes" id="UP000248916"/>
    </source>
</evidence>
<dbReference type="AlphaFoldDB" id="A0A2W7NXR1"/>
<gene>
    <name evidence="2" type="ORF">LX81_02263</name>
</gene>
<evidence type="ECO:0000259" key="1">
    <source>
        <dbReference type="PROSITE" id="PS51819"/>
    </source>
</evidence>
<dbReference type="Proteomes" id="UP000248916">
    <property type="component" value="Unassembled WGS sequence"/>
</dbReference>
<reference evidence="2 3" key="1">
    <citation type="submission" date="2018-06" db="EMBL/GenBank/DDBJ databases">
        <title>Genomic Encyclopedia of Archaeal and Bacterial Type Strains, Phase II (KMG-II): from individual species to whole genera.</title>
        <authorList>
            <person name="Goeker M."/>
        </authorList>
    </citation>
    <scope>NUCLEOTIDE SEQUENCE [LARGE SCALE GENOMIC DNA]</scope>
    <source>
        <strain evidence="2 3">DSM 22009</strain>
    </source>
</reference>
<dbReference type="InterPro" id="IPR004360">
    <property type="entry name" value="Glyas_Fos-R_dOase_dom"/>
</dbReference>
<comment type="caution">
    <text evidence="2">The sequence shown here is derived from an EMBL/GenBank/DDBJ whole genome shotgun (WGS) entry which is preliminary data.</text>
</comment>
<dbReference type="EMBL" id="QKZL01000008">
    <property type="protein sequence ID" value="PZX15992.1"/>
    <property type="molecule type" value="Genomic_DNA"/>
</dbReference>
<name>A0A2W7NXR1_9RHOB</name>
<dbReference type="InterPro" id="IPR029068">
    <property type="entry name" value="Glyas_Bleomycin-R_OHBP_Dase"/>
</dbReference>
<feature type="domain" description="VOC" evidence="1">
    <location>
        <begin position="7"/>
        <end position="128"/>
    </location>
</feature>
<evidence type="ECO:0000313" key="2">
    <source>
        <dbReference type="EMBL" id="PZX15992.1"/>
    </source>
</evidence>
<dbReference type="SUPFAM" id="SSF54593">
    <property type="entry name" value="Glyoxalase/Bleomycin resistance protein/Dihydroxybiphenyl dioxygenase"/>
    <property type="match status" value="1"/>
</dbReference>
<proteinExistence type="predicted"/>
<organism evidence="2 3">
    <name type="scientific">Palleronia aestuarii</name>
    <dbReference type="NCBI Taxonomy" id="568105"/>
    <lineage>
        <taxon>Bacteria</taxon>
        <taxon>Pseudomonadati</taxon>
        <taxon>Pseudomonadota</taxon>
        <taxon>Alphaproteobacteria</taxon>
        <taxon>Rhodobacterales</taxon>
        <taxon>Roseobacteraceae</taxon>
        <taxon>Palleronia</taxon>
    </lineage>
</organism>
<dbReference type="PANTHER" id="PTHR36503:SF1">
    <property type="entry name" value="BLR2520 PROTEIN"/>
    <property type="match status" value="1"/>
</dbReference>
<dbReference type="Gene3D" id="3.10.180.10">
    <property type="entry name" value="2,3-Dihydroxybiphenyl 1,2-Dioxygenase, domain 1"/>
    <property type="match status" value="1"/>
</dbReference>
<dbReference type="Pfam" id="PF00903">
    <property type="entry name" value="Glyoxalase"/>
    <property type="match status" value="1"/>
</dbReference>
<protein>
    <recommendedName>
        <fullName evidence="1">VOC domain-containing protein</fullName>
    </recommendedName>
</protein>
<dbReference type="PROSITE" id="PS51819">
    <property type="entry name" value="VOC"/>
    <property type="match status" value="1"/>
</dbReference>
<keyword evidence="3" id="KW-1185">Reference proteome</keyword>
<sequence length="143" mass="15354">MMAAGQQMAALTLAVVDPSRSRDFYADGFGWVPVFEAPGIIFYQMNGFVLGLYRLPDFEEDANLEVGSGPGGVAMAHNVATENEVVPLMERLLKAGGRLLRPADAPPHGGFRGYVADPDGHAWEIAWNPAWPIDGEGHVTFGA</sequence>
<dbReference type="PANTHER" id="PTHR36503">
    <property type="entry name" value="BLR2520 PROTEIN"/>
    <property type="match status" value="1"/>
</dbReference>
<accession>A0A2W7NXR1</accession>
<dbReference type="InterPro" id="IPR037523">
    <property type="entry name" value="VOC_core"/>
</dbReference>